<feature type="transmembrane region" description="Helical" evidence="2">
    <location>
        <begin position="750"/>
        <end position="770"/>
    </location>
</feature>
<feature type="transmembrane region" description="Helical" evidence="2">
    <location>
        <begin position="320"/>
        <end position="339"/>
    </location>
</feature>
<dbReference type="SUPFAM" id="SSF82866">
    <property type="entry name" value="Multidrug efflux transporter AcrB transmembrane domain"/>
    <property type="match status" value="2"/>
</dbReference>
<sequence>MQKGLFSPALRHHLNISRLAIRFPWLTIGFWIAVTVAGLFAFGSLKYALFPDITFPVVVVTANGPFETALVTEAELTTPLEGQLQSLEDLQEIRSVSYPGRAVVNLSFKVGRQLTAASEAVEAELDALDLPTGASYQMTPLNLNESAVVSYAITDDGRSLQELATVAEADIAPAIATIAGVSRVDILGQAQPPTPDTDAAIAQLPTLIQFNGDQALALRIIKQAQANTLEVVRQVEQQVEQLRTQYPQLQLTQAATQADYIQEAVQATIDSLILAILIAVGVIFLFLRNWRATLITALAIPISLLGTAIVMASYQFNLETITLLALALVIGIIVDDAIVEVENIVRHIDEGNSPRRAALLATQEIGLTVSAATLTIVAVFLPVALMEGTVGQFFKPFGLTVSAAVLISLLIARTLSPVLSVYWLRPHRDSSHPDDAPEASRIDGLSLGYRHLLAWSLQHRWIIVGLALLSLGAGVTLIPLIPQGFIPQLDRGEFNVVVTTALPSQDTPTGANRGDFPTASDRLTAATDGRAFLLEATQRTITDLAAAALATTEVDTVFTTIGDRGTPNRALLYVRLRDDREATTAEVQAVMRATLPVPEGSQVSVEAIPFVDTGGEKPLQIALLGSDIEALQVTTQAIKADIVELSGFVDVNATGDDTTDGEIGQIDHLDGQRVAYINANLAPDLALGDATQKVVSLATPQLPAGVDLDLGSDSARAGSVLRSFLQILALAILCMLLVLMLPFGRLLEPLVVVLSLPLSLVGATLALLITGSEFGMISLIGLLFLLGLLDKNALLLLDYINQLRRDGLARTEAILKTGMVRLRPILMTTASTILGMLPIAIGWGAGAELRQPMAVAIIGGLFTSALLSLIVVPVLYTLLEDSWRWLRWRA</sequence>
<feature type="transmembrane region" description="Helical" evidence="2">
    <location>
        <begin position="397"/>
        <end position="424"/>
    </location>
</feature>
<keyword evidence="2" id="KW-1133">Transmembrane helix</keyword>
<organism evidence="3 4">
    <name type="scientific">Halomicronema hongdechloris C2206</name>
    <dbReference type="NCBI Taxonomy" id="1641165"/>
    <lineage>
        <taxon>Bacteria</taxon>
        <taxon>Bacillati</taxon>
        <taxon>Cyanobacteriota</taxon>
        <taxon>Cyanophyceae</taxon>
        <taxon>Nodosilineales</taxon>
        <taxon>Nodosilineaceae</taxon>
        <taxon>Halomicronema</taxon>
    </lineage>
</organism>
<dbReference type="Gene3D" id="3.30.2090.10">
    <property type="entry name" value="Multidrug efflux transporter AcrB TolC docking domain, DN and DC subdomains"/>
    <property type="match status" value="1"/>
</dbReference>
<dbReference type="Proteomes" id="UP000191901">
    <property type="component" value="Chromosome"/>
</dbReference>
<feature type="coiled-coil region" evidence="1">
    <location>
        <begin position="225"/>
        <end position="252"/>
    </location>
</feature>
<evidence type="ECO:0000313" key="4">
    <source>
        <dbReference type="Proteomes" id="UP000191901"/>
    </source>
</evidence>
<feature type="transmembrane region" description="Helical" evidence="2">
    <location>
        <begin position="776"/>
        <end position="800"/>
    </location>
</feature>
<dbReference type="Pfam" id="PF00873">
    <property type="entry name" value="ACR_tran"/>
    <property type="match status" value="3"/>
</dbReference>
<dbReference type="STRING" id="1641165.XM38_25745"/>
<dbReference type="PANTHER" id="PTHR32063">
    <property type="match status" value="1"/>
</dbReference>
<dbReference type="InterPro" id="IPR027463">
    <property type="entry name" value="AcrB_DN_DC_subdom"/>
</dbReference>
<evidence type="ECO:0000256" key="2">
    <source>
        <dbReference type="SAM" id="Phobius"/>
    </source>
</evidence>
<feature type="transmembrane region" description="Helical" evidence="2">
    <location>
        <begin position="21"/>
        <end position="42"/>
    </location>
</feature>
<keyword evidence="2" id="KW-0472">Membrane</keyword>
<dbReference type="PANTHER" id="PTHR32063:SF0">
    <property type="entry name" value="SWARMING MOTILITY PROTEIN SWRC"/>
    <property type="match status" value="1"/>
</dbReference>
<dbReference type="Gene3D" id="3.30.70.1430">
    <property type="entry name" value="Multidrug efflux transporter AcrB pore domain"/>
    <property type="match status" value="1"/>
</dbReference>
<dbReference type="AlphaFoldDB" id="A0A1Z3HSC3"/>
<dbReference type="GO" id="GO:0042910">
    <property type="term" value="F:xenobiotic transmembrane transporter activity"/>
    <property type="evidence" value="ECO:0007669"/>
    <property type="project" value="TreeGrafter"/>
</dbReference>
<reference evidence="3 4" key="1">
    <citation type="journal article" date="2016" name="Biochim. Biophys. Acta">
        <title>Characterization of red-shifted phycobilisomes isolated from the chlorophyll f-containing cyanobacterium Halomicronema hongdechloris.</title>
        <authorList>
            <person name="Li Y."/>
            <person name="Lin Y."/>
            <person name="Garvey C.J."/>
            <person name="Birch D."/>
            <person name="Corkery R.W."/>
            <person name="Loughlin P.C."/>
            <person name="Scheer H."/>
            <person name="Willows R.D."/>
            <person name="Chen M."/>
        </authorList>
    </citation>
    <scope>NUCLEOTIDE SEQUENCE [LARGE SCALE GENOMIC DNA]</scope>
    <source>
        <strain evidence="3 4">C2206</strain>
    </source>
</reference>
<dbReference type="Gene3D" id="3.30.70.1440">
    <property type="entry name" value="Multidrug efflux transporter AcrB pore domain"/>
    <property type="match status" value="1"/>
</dbReference>
<dbReference type="EMBL" id="CP021983">
    <property type="protein sequence ID" value="ASC73199.1"/>
    <property type="molecule type" value="Genomic_DNA"/>
</dbReference>
<dbReference type="InterPro" id="IPR001036">
    <property type="entry name" value="Acrflvin-R"/>
</dbReference>
<dbReference type="KEGG" id="hhg:XM38_041610"/>
<feature type="transmembrane region" description="Helical" evidence="2">
    <location>
        <begin position="724"/>
        <end position="743"/>
    </location>
</feature>
<evidence type="ECO:0000256" key="1">
    <source>
        <dbReference type="SAM" id="Coils"/>
    </source>
</evidence>
<feature type="transmembrane region" description="Helical" evidence="2">
    <location>
        <begin position="825"/>
        <end position="847"/>
    </location>
</feature>
<dbReference type="OrthoDB" id="9791035at2"/>
<feature type="transmembrane region" description="Helical" evidence="2">
    <location>
        <begin position="365"/>
        <end position="385"/>
    </location>
</feature>
<dbReference type="GO" id="GO:0005886">
    <property type="term" value="C:plasma membrane"/>
    <property type="evidence" value="ECO:0007669"/>
    <property type="project" value="TreeGrafter"/>
</dbReference>
<feature type="transmembrane region" description="Helical" evidence="2">
    <location>
        <begin position="267"/>
        <end position="287"/>
    </location>
</feature>
<feature type="transmembrane region" description="Helical" evidence="2">
    <location>
        <begin position="853"/>
        <end position="879"/>
    </location>
</feature>
<accession>A0A1Z3HSC3</accession>
<evidence type="ECO:0000313" key="3">
    <source>
        <dbReference type="EMBL" id="ASC73199.1"/>
    </source>
</evidence>
<keyword evidence="4" id="KW-1185">Reference proteome</keyword>
<feature type="transmembrane region" description="Helical" evidence="2">
    <location>
        <begin position="461"/>
        <end position="481"/>
    </location>
</feature>
<keyword evidence="2" id="KW-0812">Transmembrane</keyword>
<keyword evidence="1" id="KW-0175">Coiled coil</keyword>
<dbReference type="Gene3D" id="3.30.70.1320">
    <property type="entry name" value="Multidrug efflux transporter AcrB pore domain like"/>
    <property type="match status" value="2"/>
</dbReference>
<protein>
    <submittedName>
        <fullName evidence="3">Multidrug resistance protein MdtC</fullName>
    </submittedName>
</protein>
<dbReference type="RefSeq" id="WP_088430822.1">
    <property type="nucleotide sequence ID" value="NZ_CP021983.2"/>
</dbReference>
<proteinExistence type="predicted"/>
<dbReference type="SUPFAM" id="SSF82693">
    <property type="entry name" value="Multidrug efflux transporter AcrB pore domain, PN1, PN2, PC1 and PC2 subdomains"/>
    <property type="match status" value="2"/>
</dbReference>
<dbReference type="Gene3D" id="1.20.1640.10">
    <property type="entry name" value="Multidrug efflux transporter AcrB transmembrane domain"/>
    <property type="match status" value="4"/>
</dbReference>
<name>A0A1Z3HSC3_9CYAN</name>
<gene>
    <name evidence="3" type="primary">mdtC</name>
    <name evidence="3" type="ORF">XM38_041610</name>
</gene>
<feature type="transmembrane region" description="Helical" evidence="2">
    <location>
        <begin position="294"/>
        <end position="314"/>
    </location>
</feature>